<keyword evidence="1" id="KW-1133">Transmembrane helix</keyword>
<feature type="transmembrane region" description="Helical" evidence="1">
    <location>
        <begin position="76"/>
        <end position="96"/>
    </location>
</feature>
<dbReference type="AlphaFoldDB" id="A0A7K0EPI6"/>
<feature type="transmembrane region" description="Helical" evidence="1">
    <location>
        <begin position="192"/>
        <end position="213"/>
    </location>
</feature>
<feature type="transmembrane region" description="Helical" evidence="1">
    <location>
        <begin position="416"/>
        <end position="434"/>
    </location>
</feature>
<dbReference type="Proteomes" id="UP000441754">
    <property type="component" value="Unassembled WGS sequence"/>
</dbReference>
<feature type="transmembrane region" description="Helical" evidence="1">
    <location>
        <begin position="166"/>
        <end position="186"/>
    </location>
</feature>
<proteinExistence type="predicted"/>
<keyword evidence="1" id="KW-0472">Membrane</keyword>
<dbReference type="OrthoDB" id="920421at2"/>
<sequence length="553" mass="63970">MKDRYFDGISLFLIALASYVLNHQITAISNIEMGDEGFYMYQGITGFRLGLQTDWGPIYSLWYKFLSFFESDTVRLYYLNMVLMSSLTTLAIYIAIRLAGFRWWWALYSALVFHFSQINFPQGVKVSIFLFLSTLILYIVCDRYFRNQIYKALVITTFSYFVFTYIRPEVIVSFGLCMAVLIGATIRFRKSPLPLAGITVGILLIFFGIGSPLSDKGQSAFKQDFSYNYNMQHMEDERLKPYNNWVDYEVMSRIIFGEPVKGFADALVKHPALVIENHILFNITNLSKQLLNIIYSYVEPVSKLPGLRFIERVFYIKLAWILLLIIGIAVVSFRKTAQNLAAEVTKNPLPYLMSSLAILAPCISSVYSMGTKIRYLPPFYFFFPLFIGLLVTSIHLRPWLVHRMSWEALTRPGVKYGLQFIFLTGIALFLLWGWKRQVPKMPGDNELVEYVKDLTAPVKDKDRIRIFDNKDQLITYIGGNAVSYADYPRNTDFFKFVDQKDINLIVFRPIILDYYKADTSLQRFIQNPPPAFIKKDGPKPGGYSFIRRDLLVN</sequence>
<protein>
    <recommendedName>
        <fullName evidence="4">Glycosyltransferase RgtA/B/C/D-like domain-containing protein</fullName>
    </recommendedName>
</protein>
<evidence type="ECO:0000256" key="1">
    <source>
        <dbReference type="SAM" id="Phobius"/>
    </source>
</evidence>
<feature type="transmembrane region" description="Helical" evidence="1">
    <location>
        <begin position="348"/>
        <end position="367"/>
    </location>
</feature>
<organism evidence="2 3">
    <name type="scientific">Larkinella terrae</name>
    <dbReference type="NCBI Taxonomy" id="2025311"/>
    <lineage>
        <taxon>Bacteria</taxon>
        <taxon>Pseudomonadati</taxon>
        <taxon>Bacteroidota</taxon>
        <taxon>Cytophagia</taxon>
        <taxon>Cytophagales</taxon>
        <taxon>Spirosomataceae</taxon>
        <taxon>Larkinella</taxon>
    </lineage>
</organism>
<dbReference type="EMBL" id="WJXZ01000013">
    <property type="protein sequence ID" value="MRS63717.1"/>
    <property type="molecule type" value="Genomic_DNA"/>
</dbReference>
<keyword evidence="3" id="KW-1185">Reference proteome</keyword>
<feature type="transmembrane region" description="Helical" evidence="1">
    <location>
        <begin position="313"/>
        <end position="333"/>
    </location>
</feature>
<accession>A0A7K0EPI6</accession>
<evidence type="ECO:0000313" key="2">
    <source>
        <dbReference type="EMBL" id="MRS63717.1"/>
    </source>
</evidence>
<name>A0A7K0EPI6_9BACT</name>
<feature type="transmembrane region" description="Helical" evidence="1">
    <location>
        <begin position="126"/>
        <end position="145"/>
    </location>
</feature>
<gene>
    <name evidence="2" type="ORF">GJJ30_20625</name>
</gene>
<comment type="caution">
    <text evidence="2">The sequence shown here is derived from an EMBL/GenBank/DDBJ whole genome shotgun (WGS) entry which is preliminary data.</text>
</comment>
<keyword evidence="1" id="KW-0812">Transmembrane</keyword>
<reference evidence="2 3" key="1">
    <citation type="journal article" date="2018" name="Antonie Van Leeuwenhoek">
        <title>Larkinella terrae sp. nov., isolated from soil on Jeju Island, South Korea.</title>
        <authorList>
            <person name="Ten L.N."/>
            <person name="Jeon J."/>
            <person name="Park S.J."/>
            <person name="Park S."/>
            <person name="Lee S.Y."/>
            <person name="Kim M.K."/>
            <person name="Jung H.Y."/>
        </authorList>
    </citation>
    <scope>NUCLEOTIDE SEQUENCE [LARGE SCALE GENOMIC DNA]</scope>
    <source>
        <strain evidence="2 3">KCTC 52001</strain>
    </source>
</reference>
<evidence type="ECO:0008006" key="4">
    <source>
        <dbReference type="Google" id="ProtNLM"/>
    </source>
</evidence>
<dbReference type="RefSeq" id="WP_154177088.1">
    <property type="nucleotide sequence ID" value="NZ_WJXZ01000013.1"/>
</dbReference>
<feature type="transmembrane region" description="Helical" evidence="1">
    <location>
        <begin position="379"/>
        <end position="396"/>
    </location>
</feature>
<evidence type="ECO:0000313" key="3">
    <source>
        <dbReference type="Proteomes" id="UP000441754"/>
    </source>
</evidence>